<keyword evidence="1" id="KW-0812">Transmembrane</keyword>
<reference evidence="10 11" key="2">
    <citation type="journal article" date="2015" name="Genome Announc.">
        <title>Complete Genome Sequences of Evolved Arsenate-Resistant Metallosphaera sedula Strains.</title>
        <authorList>
            <person name="Ai C."/>
            <person name="McCarthy S."/>
            <person name="Schackwitz W."/>
            <person name="Martin J."/>
            <person name="Lipzen A."/>
            <person name="Blum P."/>
        </authorList>
    </citation>
    <scope>NUCLEOTIDE SEQUENCE [LARGE SCALE GENOMIC DNA]</scope>
    <source>
        <strain evidence="5 11">ARS120-1</strain>
        <strain evidence="6 10">ARS120-2</strain>
        <strain evidence="3 13">ARS50-1</strain>
        <strain evidence="4 12">ARS50-2</strain>
    </source>
</reference>
<name>A0A088E6I2_9CREN</name>
<feature type="transmembrane region" description="Helical" evidence="1">
    <location>
        <begin position="322"/>
        <end position="344"/>
    </location>
</feature>
<dbReference type="EMBL" id="CP012175">
    <property type="protein sequence ID" value="AKV81516.1"/>
    <property type="molecule type" value="Genomic_DNA"/>
</dbReference>
<dbReference type="Proteomes" id="UP000068832">
    <property type="component" value="Chromosome"/>
</dbReference>
<dbReference type="Proteomes" id="UP000029084">
    <property type="component" value="Chromosome"/>
</dbReference>
<evidence type="ECO:0000313" key="4">
    <source>
        <dbReference type="EMBL" id="AKV77019.1"/>
    </source>
</evidence>
<proteinExistence type="predicted"/>
<evidence type="ECO:0000313" key="2">
    <source>
        <dbReference type="EMBL" id="AIM27951.1"/>
    </source>
</evidence>
<dbReference type="PATRIC" id="fig|43687.5.peg.1953"/>
<reference evidence="7 9" key="3">
    <citation type="submission" date="2015-07" db="EMBL/GenBank/DDBJ databases">
        <title>Physiological, transcriptional responses and genome re-sequencing of acid resistant extremely thermoacidophilic Metallosphaera sedula SARC-M1.</title>
        <authorList>
            <person name="Ai C."/>
            <person name="McCarthy S."/>
            <person name="Eckrich V."/>
            <person name="Rudrappa D."/>
            <person name="Qiu G."/>
            <person name="Blum P."/>
        </authorList>
    </citation>
    <scope>NUCLEOTIDE SEQUENCE [LARGE SCALE GENOMIC DNA]</scope>
    <source>
        <strain evidence="7 9">SARC-M1</strain>
    </source>
</reference>
<dbReference type="Proteomes" id="UP000061362">
    <property type="component" value="Chromosome"/>
</dbReference>
<evidence type="ECO:0000313" key="9">
    <source>
        <dbReference type="Proteomes" id="UP000056255"/>
    </source>
</evidence>
<dbReference type="EMBL" id="CP008822">
    <property type="protein sequence ID" value="AIM27951.1"/>
    <property type="molecule type" value="Genomic_DNA"/>
</dbReference>
<feature type="transmembrane region" description="Helical" evidence="1">
    <location>
        <begin position="123"/>
        <end position="141"/>
    </location>
</feature>
<feature type="transmembrane region" description="Helical" evidence="1">
    <location>
        <begin position="364"/>
        <end position="381"/>
    </location>
</feature>
<feature type="transmembrane region" description="Helical" evidence="1">
    <location>
        <begin position="20"/>
        <end position="41"/>
    </location>
</feature>
<dbReference type="EMBL" id="CP012176">
    <property type="protein sequence ID" value="AKV83749.1"/>
    <property type="molecule type" value="Genomic_DNA"/>
</dbReference>
<dbReference type="Proteomes" id="UP000062398">
    <property type="component" value="Chromosome"/>
</dbReference>
<feature type="transmembrane region" description="Helical" evidence="1">
    <location>
        <begin position="655"/>
        <end position="683"/>
    </location>
</feature>
<dbReference type="Proteomes" id="UP000062475">
    <property type="component" value="Chromosome"/>
</dbReference>
<sequence length="693" mass="77343">MNLNGHHNIVTASSKYSNYIDIIIIVITFLVFHGLLLNGYIGYLDTATYPPFVHATFQLSSLLGISSSPPIFTIELNPGLTLLESVLILLFHNFGLNLFLFIYILIWMLGIRQLASVFTRNKILVILSTLAGGLNPATIAVIMDSPITLYVAPLPWFIAFYYRYRIITASRKDLLYSLVPLTILGVYGPPIPSLMGSLLSIEIFSIVKNKGMFNKGIRYVTPPLIVLLFFSLVHINTLYLILSHGSQVSTYVSAVNMFFHGNFPHSFNLVQELELSFDMIRSGPIFYNLLSSWAPPIVSELYILVLIGFIILGLIYLIKSKIYFPVIFSSIILALASYESNYLGIFSLLHETLPIFSGVDPYEYGPMVGLLFPLIIANLSGSKHRIEKNLSHILVLFSIFMIGVASVVAGIDFSIIWHPISVPSSFATAYEKLYAGSNGKEILILPPNTKFPFSMYTYNFSPDFSQAIPYYPPPNFFSVPKGDTIVIANIPATDNPYTLLYIALISGNLSGIIHYSKELDVGKLLVVNPSVFSGYEDVNYGPNASSLNISSLSTAFSSYIFYVPRLEFFNNSNFTVLYSNNQLEVIGINQTSVYSFRILWYGIEIMPLTNTTTVVTPVGAGTSSVIMAPYKQANYGGQLEVMSESPMKSFVISSYYVIFNAISYIVIIVLYLYLIFPVLGHLVKRIRFSLRLK</sequence>
<dbReference type="Proteomes" id="UP000056255">
    <property type="component" value="Chromosome"/>
</dbReference>
<evidence type="ECO:0000313" key="13">
    <source>
        <dbReference type="Proteomes" id="UP000068832"/>
    </source>
</evidence>
<keyword evidence="1" id="KW-1133">Transmembrane helix</keyword>
<dbReference type="AlphaFoldDB" id="A0A088E6I2"/>
<gene>
    <name evidence="2" type="ORF">HA72_1813</name>
    <name evidence="3" type="ORF">MsedA_1855</name>
    <name evidence="4" type="ORF">MsedB_1857</name>
    <name evidence="5" type="ORF">MsedC_1855</name>
    <name evidence="6" type="ORF">MsedD_1856</name>
    <name evidence="7" type="ORF">MsedE_1856</name>
</gene>
<accession>A0A088E6I2</accession>
<evidence type="ECO:0000313" key="5">
    <source>
        <dbReference type="EMBL" id="AKV79271.1"/>
    </source>
</evidence>
<evidence type="ECO:0000313" key="7">
    <source>
        <dbReference type="EMBL" id="AKV83749.1"/>
    </source>
</evidence>
<feature type="transmembrane region" description="Helical" evidence="1">
    <location>
        <begin position="393"/>
        <end position="417"/>
    </location>
</feature>
<evidence type="ECO:0000313" key="12">
    <source>
        <dbReference type="Proteomes" id="UP000062475"/>
    </source>
</evidence>
<feature type="transmembrane region" description="Helical" evidence="1">
    <location>
        <begin position="86"/>
        <end position="111"/>
    </location>
</feature>
<evidence type="ECO:0000313" key="10">
    <source>
        <dbReference type="Proteomes" id="UP000061362"/>
    </source>
</evidence>
<dbReference type="EMBL" id="CP012172">
    <property type="protein sequence ID" value="AKV74783.1"/>
    <property type="molecule type" value="Genomic_DNA"/>
</dbReference>
<evidence type="ECO:0000313" key="8">
    <source>
        <dbReference type="Proteomes" id="UP000029084"/>
    </source>
</evidence>
<evidence type="ECO:0000256" key="1">
    <source>
        <dbReference type="SAM" id="Phobius"/>
    </source>
</evidence>
<reference evidence="2 8" key="1">
    <citation type="journal article" date="2014" name="J. Bacteriol.">
        <title>Role of an Archaeal PitA Transporter in the Copper and Arsenic Resistance of Metallosphaera sedula, an Extreme Thermoacidophile.</title>
        <authorList>
            <person name="McCarthy S."/>
            <person name="Ai C."/>
            <person name="Wheaton G."/>
            <person name="Tevatia R."/>
            <person name="Eckrich V."/>
            <person name="Kelly R."/>
            <person name="Blum P."/>
        </authorList>
    </citation>
    <scope>NUCLEOTIDE SEQUENCE [LARGE SCALE GENOMIC DNA]</scope>
    <source>
        <strain evidence="2 8">CuR1</strain>
    </source>
</reference>
<evidence type="ECO:0000313" key="11">
    <source>
        <dbReference type="Proteomes" id="UP000062398"/>
    </source>
</evidence>
<feature type="transmembrane region" description="Helical" evidence="1">
    <location>
        <begin position="297"/>
        <end position="317"/>
    </location>
</feature>
<feature type="transmembrane region" description="Helical" evidence="1">
    <location>
        <begin position="219"/>
        <end position="242"/>
    </location>
</feature>
<evidence type="ECO:0000313" key="3">
    <source>
        <dbReference type="EMBL" id="AKV74783.1"/>
    </source>
</evidence>
<dbReference type="OMA" id="SIIWHPI"/>
<dbReference type="EMBL" id="CP012173">
    <property type="protein sequence ID" value="AKV77019.1"/>
    <property type="molecule type" value="Genomic_DNA"/>
</dbReference>
<dbReference type="EMBL" id="CP012174">
    <property type="protein sequence ID" value="AKV79271.1"/>
    <property type="molecule type" value="Genomic_DNA"/>
</dbReference>
<evidence type="ECO:0000313" key="6">
    <source>
        <dbReference type="EMBL" id="AKV81516.1"/>
    </source>
</evidence>
<protein>
    <submittedName>
        <fullName evidence="2">Uncharacterized protein</fullName>
    </submittedName>
</protein>
<organism evidence="2 8">
    <name type="scientific">Metallosphaera sedula</name>
    <dbReference type="NCBI Taxonomy" id="43687"/>
    <lineage>
        <taxon>Archaea</taxon>
        <taxon>Thermoproteota</taxon>
        <taxon>Thermoprotei</taxon>
        <taxon>Sulfolobales</taxon>
        <taxon>Sulfolobaceae</taxon>
        <taxon>Metallosphaera</taxon>
    </lineage>
</organism>
<feature type="transmembrane region" description="Helical" evidence="1">
    <location>
        <begin position="147"/>
        <end position="164"/>
    </location>
</feature>
<keyword evidence="1" id="KW-0472">Membrane</keyword>